<protein>
    <submittedName>
        <fullName evidence="1">Uncharacterized protein</fullName>
    </submittedName>
</protein>
<organism evidence="1 2">
    <name type="scientific">Streptomyces hebeiensis</name>
    <dbReference type="NCBI Taxonomy" id="229486"/>
    <lineage>
        <taxon>Bacteria</taxon>
        <taxon>Bacillati</taxon>
        <taxon>Actinomycetota</taxon>
        <taxon>Actinomycetes</taxon>
        <taxon>Kitasatosporales</taxon>
        <taxon>Streptomycetaceae</taxon>
        <taxon>Streptomyces</taxon>
    </lineage>
</organism>
<name>A0ABN1UWW9_9ACTN</name>
<keyword evidence="2" id="KW-1185">Reference proteome</keyword>
<evidence type="ECO:0000313" key="1">
    <source>
        <dbReference type="EMBL" id="GAA1176872.1"/>
    </source>
</evidence>
<reference evidence="1 2" key="1">
    <citation type="journal article" date="2019" name="Int. J. Syst. Evol. Microbiol.">
        <title>The Global Catalogue of Microorganisms (GCM) 10K type strain sequencing project: providing services to taxonomists for standard genome sequencing and annotation.</title>
        <authorList>
            <consortium name="The Broad Institute Genomics Platform"/>
            <consortium name="The Broad Institute Genome Sequencing Center for Infectious Disease"/>
            <person name="Wu L."/>
            <person name="Ma J."/>
        </authorList>
    </citation>
    <scope>NUCLEOTIDE SEQUENCE [LARGE SCALE GENOMIC DNA]</scope>
    <source>
        <strain evidence="1 2">JCM 12696</strain>
    </source>
</reference>
<evidence type="ECO:0000313" key="2">
    <source>
        <dbReference type="Proteomes" id="UP001501371"/>
    </source>
</evidence>
<dbReference type="Proteomes" id="UP001501371">
    <property type="component" value="Unassembled WGS sequence"/>
</dbReference>
<sequence>MDPPIFEARFASGGASAPSAHSPADGGTPDARLGAYFSAGPVGPVVPDVFCCSASCRLAAVA</sequence>
<proteinExistence type="predicted"/>
<accession>A0ABN1UWW9</accession>
<comment type="caution">
    <text evidence="1">The sequence shown here is derived from an EMBL/GenBank/DDBJ whole genome shotgun (WGS) entry which is preliminary data.</text>
</comment>
<gene>
    <name evidence="1" type="ORF">GCM10009654_37670</name>
</gene>
<dbReference type="EMBL" id="BAAAKV010000032">
    <property type="protein sequence ID" value="GAA1176872.1"/>
    <property type="molecule type" value="Genomic_DNA"/>
</dbReference>